<protein>
    <submittedName>
        <fullName evidence="2">Uncharacterized protein</fullName>
    </submittedName>
</protein>
<feature type="region of interest" description="Disordered" evidence="1">
    <location>
        <begin position="108"/>
        <end position="146"/>
    </location>
</feature>
<reference evidence="2 3" key="1">
    <citation type="submission" date="2024-04" db="EMBL/GenBank/DDBJ databases">
        <title>The reference genome of an endangered Asteraceae, Deinandra increscens subsp. villosa, native to the Central Coast of California.</title>
        <authorList>
            <person name="Guilliams M."/>
            <person name="Hasenstab-Lehman K."/>
            <person name="Meyer R."/>
            <person name="Mcevoy S."/>
        </authorList>
    </citation>
    <scope>NUCLEOTIDE SEQUENCE [LARGE SCALE GENOMIC DNA]</scope>
    <source>
        <tissue evidence="2">Leaf</tissue>
    </source>
</reference>
<sequence length="583" mass="65223">MDPTRNTELGKLDLGCTWEVNKEFSTSSKNNPQVLIPESFSFPIAPIYDASVDALEVDCRPLVDFFKVCSISNEIDIQSIEPIADLSLEPIHIEQSVEVPACKKTRKRSAAPRASTWTHTKLRRSGRAKSSRVPSNTFDTAIPLDDSDMDSPISNRKLISPRNKGKKLPITLNEGVGLASYTVTGKNVVQVDSPSIQPSQTSSRCLRKRKHVEVKEVCKAVKKTLKQIKAAEKKKDPPKPRKPRWFGLRTRSCPLQFFRCIQTLRPNKKEAVRNMGFGQLLTFMVDCIPLRLSYYVVDHFSPDLMVIKVGTKEVKVDSLSITKLLGVPSGNITFGDDNILPTTDEHVAQWRNDQDVNNRPEVNDKDNSNFYHMEKSFDDNQEDACDPSNDHEICQLGDKLHVHFDKGNCSDGNNHGHEADNSISFVIKDLNDAFEKESVDKALQTTVNETVISDNAVNIVEQPSKQGNFTKCYYTTFVLDPDECPKWSLGMTQVFEQPSSHIDPDFATPANKAFVPSYKTASIEGTPTELYDTPNSPHCETPIQVPFSEEDTNILYSSPNHPLRAIPVSAVPSADKIQETLNK</sequence>
<comment type="caution">
    <text evidence="2">The sequence shown here is derived from an EMBL/GenBank/DDBJ whole genome shotgun (WGS) entry which is preliminary data.</text>
</comment>
<proteinExistence type="predicted"/>
<gene>
    <name evidence="2" type="ORF">SSX86_010102</name>
</gene>
<evidence type="ECO:0000256" key="1">
    <source>
        <dbReference type="SAM" id="MobiDB-lite"/>
    </source>
</evidence>
<organism evidence="2 3">
    <name type="scientific">Deinandra increscens subsp. villosa</name>
    <dbReference type="NCBI Taxonomy" id="3103831"/>
    <lineage>
        <taxon>Eukaryota</taxon>
        <taxon>Viridiplantae</taxon>
        <taxon>Streptophyta</taxon>
        <taxon>Embryophyta</taxon>
        <taxon>Tracheophyta</taxon>
        <taxon>Spermatophyta</taxon>
        <taxon>Magnoliopsida</taxon>
        <taxon>eudicotyledons</taxon>
        <taxon>Gunneridae</taxon>
        <taxon>Pentapetalae</taxon>
        <taxon>asterids</taxon>
        <taxon>campanulids</taxon>
        <taxon>Asterales</taxon>
        <taxon>Asteraceae</taxon>
        <taxon>Asteroideae</taxon>
        <taxon>Heliantheae alliance</taxon>
        <taxon>Madieae</taxon>
        <taxon>Madiinae</taxon>
        <taxon>Deinandra</taxon>
    </lineage>
</organism>
<dbReference type="EMBL" id="JBCNJP010000011">
    <property type="protein sequence ID" value="KAK9071533.1"/>
    <property type="molecule type" value="Genomic_DNA"/>
</dbReference>
<dbReference type="Proteomes" id="UP001408789">
    <property type="component" value="Unassembled WGS sequence"/>
</dbReference>
<evidence type="ECO:0000313" key="3">
    <source>
        <dbReference type="Proteomes" id="UP001408789"/>
    </source>
</evidence>
<evidence type="ECO:0000313" key="2">
    <source>
        <dbReference type="EMBL" id="KAK9071533.1"/>
    </source>
</evidence>
<accession>A0AAP0H1N4</accession>
<keyword evidence="3" id="KW-1185">Reference proteome</keyword>
<feature type="compositionally biased region" description="Basic residues" evidence="1">
    <location>
        <begin position="120"/>
        <end position="130"/>
    </location>
</feature>
<dbReference type="AlphaFoldDB" id="A0AAP0H1N4"/>
<name>A0AAP0H1N4_9ASTR</name>